<proteinExistence type="predicted"/>
<dbReference type="EMBL" id="BK032497">
    <property type="protein sequence ID" value="DAF42780.1"/>
    <property type="molecule type" value="Genomic_DNA"/>
</dbReference>
<protein>
    <submittedName>
        <fullName evidence="1">Uncharacterized protein</fullName>
    </submittedName>
</protein>
<name>A0A8S5RVI9_9CAUD</name>
<accession>A0A8S5RVI9</accession>
<evidence type="ECO:0000313" key="1">
    <source>
        <dbReference type="EMBL" id="DAF42780.1"/>
    </source>
</evidence>
<reference evidence="1" key="1">
    <citation type="journal article" date="2021" name="Proc. Natl. Acad. Sci. U.S.A.">
        <title>A Catalog of Tens of Thousands of Viruses from Human Metagenomes Reveals Hidden Associations with Chronic Diseases.</title>
        <authorList>
            <person name="Tisza M.J."/>
            <person name="Buck C.B."/>
        </authorList>
    </citation>
    <scope>NUCLEOTIDE SEQUENCE</scope>
    <source>
        <strain evidence="1">CtHip2</strain>
    </source>
</reference>
<organism evidence="1">
    <name type="scientific">Siphoviridae sp. ctHip2</name>
    <dbReference type="NCBI Taxonomy" id="2827830"/>
    <lineage>
        <taxon>Viruses</taxon>
        <taxon>Duplodnaviria</taxon>
        <taxon>Heunggongvirae</taxon>
        <taxon>Uroviricota</taxon>
        <taxon>Caudoviricetes</taxon>
    </lineage>
</organism>
<sequence length="29" mass="3756">MKYLLEEQYFKIFIFSLLTKVKYYYTIRI</sequence>